<accession>A0A9N9M225</accession>
<keyword evidence="2" id="KW-1185">Reference proteome</keyword>
<evidence type="ECO:0000313" key="2">
    <source>
        <dbReference type="Proteomes" id="UP000701801"/>
    </source>
</evidence>
<evidence type="ECO:0000313" key="1">
    <source>
        <dbReference type="EMBL" id="CAG8984033.1"/>
    </source>
</evidence>
<protein>
    <submittedName>
        <fullName evidence="1">Uncharacterized protein</fullName>
    </submittedName>
</protein>
<comment type="caution">
    <text evidence="1">The sequence shown here is derived from an EMBL/GenBank/DDBJ whole genome shotgun (WGS) entry which is preliminary data.</text>
</comment>
<reference evidence="1" key="1">
    <citation type="submission" date="2021-07" db="EMBL/GenBank/DDBJ databases">
        <authorList>
            <person name="Durling M."/>
        </authorList>
    </citation>
    <scope>NUCLEOTIDE SEQUENCE</scope>
</reference>
<proteinExistence type="predicted"/>
<gene>
    <name evidence="1" type="ORF">HYALB_00002974</name>
</gene>
<dbReference type="Proteomes" id="UP000701801">
    <property type="component" value="Unassembled WGS sequence"/>
</dbReference>
<name>A0A9N9M225_9HELO</name>
<dbReference type="EMBL" id="CAJVRM010000749">
    <property type="protein sequence ID" value="CAG8984033.1"/>
    <property type="molecule type" value="Genomic_DNA"/>
</dbReference>
<dbReference type="AlphaFoldDB" id="A0A9N9M225"/>
<sequence>MAPAGWLSCDGENMCWARDIVGLATLSEPPFLIRSSAKSYLHKARSRASTFPFFFIFITTLNFDNNCYQDESEVEKEAR</sequence>
<organism evidence="1 2">
    <name type="scientific">Hymenoscyphus albidus</name>
    <dbReference type="NCBI Taxonomy" id="595503"/>
    <lineage>
        <taxon>Eukaryota</taxon>
        <taxon>Fungi</taxon>
        <taxon>Dikarya</taxon>
        <taxon>Ascomycota</taxon>
        <taxon>Pezizomycotina</taxon>
        <taxon>Leotiomycetes</taxon>
        <taxon>Helotiales</taxon>
        <taxon>Helotiaceae</taxon>
        <taxon>Hymenoscyphus</taxon>
    </lineage>
</organism>